<dbReference type="InterPro" id="IPR036856">
    <property type="entry name" value="Ald_Oxase/Xan_DH_a/b_sf"/>
</dbReference>
<dbReference type="PANTHER" id="PTHR11908">
    <property type="entry name" value="XANTHINE DEHYDROGENASE"/>
    <property type="match status" value="1"/>
</dbReference>
<dbReference type="SUPFAM" id="SSF54665">
    <property type="entry name" value="CO dehydrogenase molybdoprotein N-domain-like"/>
    <property type="match status" value="1"/>
</dbReference>
<dbReference type="PANTHER" id="PTHR11908:SF132">
    <property type="entry name" value="ALDEHYDE OXIDASE 1-RELATED"/>
    <property type="match status" value="1"/>
</dbReference>
<dbReference type="Gene3D" id="3.90.1170.50">
    <property type="entry name" value="Aldehyde oxidase/xanthine dehydrogenase, a/b hammerhead"/>
    <property type="match status" value="1"/>
</dbReference>
<evidence type="ECO:0000256" key="3">
    <source>
        <dbReference type="SAM" id="MobiDB-lite"/>
    </source>
</evidence>
<dbReference type="InterPro" id="IPR037165">
    <property type="entry name" value="AldOxase/xan_DH_Mopterin-bd_sf"/>
</dbReference>
<keyword evidence="1" id="KW-0500">Molybdenum</keyword>
<gene>
    <name evidence="5" type="ORF">GCM10023215_58290</name>
</gene>
<dbReference type="SMART" id="SM01008">
    <property type="entry name" value="Ald_Xan_dh_C"/>
    <property type="match status" value="1"/>
</dbReference>
<dbReference type="Pfam" id="PF02738">
    <property type="entry name" value="MoCoBD_1"/>
    <property type="match status" value="1"/>
</dbReference>
<accession>A0ABP8XK98</accession>
<organism evidence="5 6">
    <name type="scientific">Pseudonocardia yuanmonensis</name>
    <dbReference type="NCBI Taxonomy" id="1095914"/>
    <lineage>
        <taxon>Bacteria</taxon>
        <taxon>Bacillati</taxon>
        <taxon>Actinomycetota</taxon>
        <taxon>Actinomycetes</taxon>
        <taxon>Pseudonocardiales</taxon>
        <taxon>Pseudonocardiaceae</taxon>
        <taxon>Pseudonocardia</taxon>
    </lineage>
</organism>
<reference evidence="6" key="1">
    <citation type="journal article" date="2019" name="Int. J. Syst. Evol. Microbiol.">
        <title>The Global Catalogue of Microorganisms (GCM) 10K type strain sequencing project: providing services to taxonomists for standard genome sequencing and annotation.</title>
        <authorList>
            <consortium name="The Broad Institute Genomics Platform"/>
            <consortium name="The Broad Institute Genome Sequencing Center for Infectious Disease"/>
            <person name="Wu L."/>
            <person name="Ma J."/>
        </authorList>
    </citation>
    <scope>NUCLEOTIDE SEQUENCE [LARGE SCALE GENOMIC DNA]</scope>
    <source>
        <strain evidence="6">JCM 18055</strain>
    </source>
</reference>
<dbReference type="Pfam" id="PF01315">
    <property type="entry name" value="Ald_Xan_dh_C"/>
    <property type="match status" value="1"/>
</dbReference>
<evidence type="ECO:0000256" key="2">
    <source>
        <dbReference type="ARBA" id="ARBA00023002"/>
    </source>
</evidence>
<dbReference type="Pfam" id="PF20256">
    <property type="entry name" value="MoCoBD_2"/>
    <property type="match status" value="1"/>
</dbReference>
<proteinExistence type="predicted"/>
<evidence type="ECO:0000313" key="6">
    <source>
        <dbReference type="Proteomes" id="UP001500325"/>
    </source>
</evidence>
<evidence type="ECO:0000259" key="4">
    <source>
        <dbReference type="SMART" id="SM01008"/>
    </source>
</evidence>
<dbReference type="RefSeq" id="WP_345383987.1">
    <property type="nucleotide sequence ID" value="NZ_BAABIC010000027.1"/>
</dbReference>
<feature type="region of interest" description="Disordered" evidence="3">
    <location>
        <begin position="1"/>
        <end position="26"/>
    </location>
</feature>
<dbReference type="InterPro" id="IPR008274">
    <property type="entry name" value="AldOxase/xan_DH_MoCoBD1"/>
</dbReference>
<sequence length="809" mass="85266">MTLESTAPTSAATSATTPQRGPGARYVGRSVQRVEDPRLLSGRGRYLDDITLPGMLHAAFVRSPHAHARIVAVDPSEALALDGVVAVYTAKDLDWLAPMVSTGPMREGVVAQSRTPLATDVSRHVGDPVAVVLARSPYLAEDGRDLVEVEWEPLPPVLDPLAALEPGATLVDEALGTNNISHLEQSVGEVEEAFAEADHVTRIRFHSGRSTAAPIECRGVVAEYEDRAGGRYNVHSSTQMPHLLRMLMAPVLGVPEGRLSIKAPDVGGAFGLKCSVFPEDIVIPAVARLAGRPVKWIEDRWEDLAAGVHSKDMHCTMEIAAKADGTMTAFRGHFVTDSGAYSSIPFTPLVDSQVAGVYLSSCYGVQNVAYAVDNPLTNKCQIGAVRGVGWVPGQLAREVAIDELARALEKDPVELRLQNMIGPEVYTTPFGQTYDGGSYTASLEKARDSVDYAAFRERQAKAREEGRYLGVGFSPFVEPTGWATSSAAAGGLPNGFFDTASVTVEPDGSVTVTTGLHSHGQGHETTLAQVTADELGVPMESVRIVFGDTDTSVFGMGTYASRSAVLGFGSIHESAVQVKDRLVRLAGAMLEADHTDIELVDGVANVKGVPGKSVPLQQIALFGYFGGPARPDDVQRDGLTATSGYNPGETYANGCGAAVVEVDVRTGLVTIEQLVAVEDCGVVLNPTIVKGQVAGALANGIGIALLEDLAYEDNGEFVSGSLLHYLYPSTTEVPDLTLHTIETPSAVSAGGVKGVGEAGTISAPAAIVNAVMDALSPFGVVVEKTPMTPEYLRELLRAAESNGSAPARH</sequence>
<keyword evidence="6" id="KW-1185">Reference proteome</keyword>
<dbReference type="Proteomes" id="UP001500325">
    <property type="component" value="Unassembled WGS sequence"/>
</dbReference>
<keyword evidence="2" id="KW-0560">Oxidoreductase</keyword>
<dbReference type="EMBL" id="BAABIC010000027">
    <property type="protein sequence ID" value="GAA4709128.1"/>
    <property type="molecule type" value="Genomic_DNA"/>
</dbReference>
<feature type="domain" description="Aldehyde oxidase/xanthine dehydrogenase a/b hammerhead" evidence="4">
    <location>
        <begin position="41"/>
        <end position="155"/>
    </location>
</feature>
<dbReference type="InterPro" id="IPR000674">
    <property type="entry name" value="Ald_Oxase/Xan_DH_a/b"/>
</dbReference>
<evidence type="ECO:0000313" key="5">
    <source>
        <dbReference type="EMBL" id="GAA4709128.1"/>
    </source>
</evidence>
<dbReference type="InterPro" id="IPR016208">
    <property type="entry name" value="Ald_Oxase/xanthine_DH-like"/>
</dbReference>
<name>A0ABP8XK98_9PSEU</name>
<protein>
    <submittedName>
        <fullName evidence="5">Molybdopterin-dependent oxidoreductase</fullName>
    </submittedName>
</protein>
<dbReference type="SUPFAM" id="SSF56003">
    <property type="entry name" value="Molybdenum cofactor-binding domain"/>
    <property type="match status" value="1"/>
</dbReference>
<dbReference type="InterPro" id="IPR046867">
    <property type="entry name" value="AldOxase/xan_DH_MoCoBD2"/>
</dbReference>
<dbReference type="Gene3D" id="3.30.365.10">
    <property type="entry name" value="Aldehyde oxidase/xanthine dehydrogenase, molybdopterin binding domain"/>
    <property type="match status" value="4"/>
</dbReference>
<comment type="caution">
    <text evidence="5">The sequence shown here is derived from an EMBL/GenBank/DDBJ whole genome shotgun (WGS) entry which is preliminary data.</text>
</comment>
<feature type="compositionally biased region" description="Low complexity" evidence="3">
    <location>
        <begin position="1"/>
        <end position="18"/>
    </location>
</feature>
<evidence type="ECO:0000256" key="1">
    <source>
        <dbReference type="ARBA" id="ARBA00022505"/>
    </source>
</evidence>